<comment type="caution">
    <text evidence="1">The sequence shown here is derived from an EMBL/GenBank/DDBJ whole genome shotgun (WGS) entry which is preliminary data.</text>
</comment>
<dbReference type="NCBIfam" id="NF041519">
    <property type="entry name" value="bluetail"/>
    <property type="match status" value="1"/>
</dbReference>
<name>A0A7X0UDR9_9BURK</name>
<evidence type="ECO:0008006" key="3">
    <source>
        <dbReference type="Google" id="ProtNLM"/>
    </source>
</evidence>
<gene>
    <name evidence="1" type="ORF">HNP48_006681</name>
</gene>
<protein>
    <recommendedName>
        <fullName evidence="3">S-layer protein</fullName>
    </recommendedName>
</protein>
<keyword evidence="2" id="KW-1185">Reference proteome</keyword>
<sequence>MPATIWPAYELPVMMLNRAFHNQAPSNASLNSQMAAAGTTDASTKAFALQFGASFASLTEDELATKILGNMGVLPNADLQTAVKDYLVAVGKANVGIVALQLGQILSNLENAIGDQAVYSAAALAWNNELTASYNYSANPNNIEPSPVGPIGLPGLTVLLTSGSDTVTSAQTSDRNDTILADTAGMLSSADVVDGGRGTDTLRAALEANAVVSPVLRSVENVFIKAGAGAEFVASGASGLVDLRVDAAAGSATFSGVNLATTVGIQNSSAGGALTVKFAGATGTADAANVVFADATGNDEIIVAGVETLFVRSTAGNVAATTTNQARITADQAEKITFFGSQALTTTVTGAKLSVIDAGSLGKALDLTLAGTAGVSIGINAQAAHKLTLGAGADTVSIASLAGMVAQNMDISTSATLDASAIQVVGFASGTDMLKLTSSNPATKATPGSAELAGIAASSSLLAAATMAATTGGANKAIAFRYGADTYILVNDGAAVLGENDSLVKLTGVTALAEASWTVA</sequence>
<dbReference type="AlphaFoldDB" id="A0A7X0UDR9"/>
<evidence type="ECO:0000313" key="2">
    <source>
        <dbReference type="Proteomes" id="UP000575083"/>
    </source>
</evidence>
<dbReference type="InterPro" id="IPR048165">
    <property type="entry name" value="Bluetail_dom"/>
</dbReference>
<evidence type="ECO:0000313" key="1">
    <source>
        <dbReference type="EMBL" id="MBB6563955.1"/>
    </source>
</evidence>
<accession>A0A7X0UDR9</accession>
<reference evidence="1 2" key="1">
    <citation type="submission" date="2020-08" db="EMBL/GenBank/DDBJ databases">
        <title>Functional genomics of gut bacteria from endangered species of beetles.</title>
        <authorList>
            <person name="Carlos-Shanley C."/>
        </authorList>
    </citation>
    <scope>NUCLEOTIDE SEQUENCE [LARGE SCALE GENOMIC DNA]</scope>
    <source>
        <strain evidence="1 2">S00198</strain>
    </source>
</reference>
<proteinExistence type="predicted"/>
<organism evidence="1 2">
    <name type="scientific">Acidovorax soli</name>
    <dbReference type="NCBI Taxonomy" id="592050"/>
    <lineage>
        <taxon>Bacteria</taxon>
        <taxon>Pseudomonadati</taxon>
        <taxon>Pseudomonadota</taxon>
        <taxon>Betaproteobacteria</taxon>
        <taxon>Burkholderiales</taxon>
        <taxon>Comamonadaceae</taxon>
        <taxon>Acidovorax</taxon>
    </lineage>
</organism>
<dbReference type="Proteomes" id="UP000575083">
    <property type="component" value="Unassembled WGS sequence"/>
</dbReference>
<dbReference type="EMBL" id="JACHLK010000025">
    <property type="protein sequence ID" value="MBB6563955.1"/>
    <property type="molecule type" value="Genomic_DNA"/>
</dbReference>
<dbReference type="RefSeq" id="WP_184865474.1">
    <property type="nucleotide sequence ID" value="NZ_JACHLK010000025.1"/>
</dbReference>